<reference evidence="2 3" key="1">
    <citation type="submission" date="2019-06" db="EMBL/GenBank/DDBJ databases">
        <title>New taxonomy in bacterial strain CC-CFT640, isolated from vineyard.</title>
        <authorList>
            <person name="Lin S.-Y."/>
            <person name="Tsai C.-F."/>
            <person name="Young C.-C."/>
        </authorList>
    </citation>
    <scope>NUCLEOTIDE SEQUENCE [LARGE SCALE GENOMIC DNA]</scope>
    <source>
        <strain evidence="2 3">CC-CFT640</strain>
    </source>
</reference>
<dbReference type="AlphaFoldDB" id="A0A5C8PBR4"/>
<keyword evidence="3" id="KW-1185">Reference proteome</keyword>
<accession>A0A5C8PBR4</accession>
<comment type="caution">
    <text evidence="2">The sequence shown here is derived from an EMBL/GenBank/DDBJ whole genome shotgun (WGS) entry which is preliminary data.</text>
</comment>
<feature type="signal peptide" evidence="1">
    <location>
        <begin position="1"/>
        <end position="30"/>
    </location>
</feature>
<sequence>MVNLVHRRSALRMAAGASLLTAGLAAPAAAQSFPATEAGARALLAQFLPGSTADKSAAMKLLRPTQADYRTVYKDPLAGKIEQAHRRQWESGATLGGKPDQTEILLVLARTDDLIDGKPVLEEFPGGYKRVTGEMKRGIAIARFKFVQPGSPLGMAFDGLVHVNGRWVFIPKPWIGLGS</sequence>
<proteinExistence type="predicted"/>
<dbReference type="Proteomes" id="UP000321638">
    <property type="component" value="Unassembled WGS sequence"/>
</dbReference>
<evidence type="ECO:0000313" key="3">
    <source>
        <dbReference type="Proteomes" id="UP000321638"/>
    </source>
</evidence>
<feature type="chain" id="PRO_5022679749" evidence="1">
    <location>
        <begin position="31"/>
        <end position="179"/>
    </location>
</feature>
<organism evidence="2 3">
    <name type="scientific">Vineibacter terrae</name>
    <dbReference type="NCBI Taxonomy" id="2586908"/>
    <lineage>
        <taxon>Bacteria</taxon>
        <taxon>Pseudomonadati</taxon>
        <taxon>Pseudomonadota</taxon>
        <taxon>Alphaproteobacteria</taxon>
        <taxon>Hyphomicrobiales</taxon>
        <taxon>Vineibacter</taxon>
    </lineage>
</organism>
<protein>
    <submittedName>
        <fullName evidence="2">Uncharacterized protein</fullName>
    </submittedName>
</protein>
<evidence type="ECO:0000313" key="2">
    <source>
        <dbReference type="EMBL" id="TXL70690.1"/>
    </source>
</evidence>
<dbReference type="PROSITE" id="PS51318">
    <property type="entry name" value="TAT"/>
    <property type="match status" value="1"/>
</dbReference>
<name>A0A5C8PBR4_9HYPH</name>
<dbReference type="EMBL" id="VDUZ01000055">
    <property type="protein sequence ID" value="TXL70690.1"/>
    <property type="molecule type" value="Genomic_DNA"/>
</dbReference>
<dbReference type="RefSeq" id="WP_147851368.1">
    <property type="nucleotide sequence ID" value="NZ_VDUZ01000055.1"/>
</dbReference>
<dbReference type="OrthoDB" id="7722337at2"/>
<keyword evidence="1" id="KW-0732">Signal</keyword>
<dbReference type="InterPro" id="IPR006311">
    <property type="entry name" value="TAT_signal"/>
</dbReference>
<evidence type="ECO:0000256" key="1">
    <source>
        <dbReference type="SAM" id="SignalP"/>
    </source>
</evidence>
<gene>
    <name evidence="2" type="ORF">FHP25_33520</name>
</gene>